<dbReference type="PANTHER" id="PTHR10527">
    <property type="entry name" value="IMPORTIN BETA"/>
    <property type="match status" value="1"/>
</dbReference>
<comment type="subcellular location">
    <subcellularLocation>
        <location evidence="1">Cytoplasm</location>
    </subcellularLocation>
</comment>
<comment type="caution">
    <text evidence="6">The sequence shown here is derived from an EMBL/GenBank/DDBJ whole genome shotgun (WGS) entry which is preliminary data.</text>
</comment>
<evidence type="ECO:0000256" key="2">
    <source>
        <dbReference type="ARBA" id="ARBA00022448"/>
    </source>
</evidence>
<dbReference type="InterPro" id="IPR016024">
    <property type="entry name" value="ARM-type_fold"/>
</dbReference>
<evidence type="ECO:0000256" key="3">
    <source>
        <dbReference type="ARBA" id="ARBA00022490"/>
    </source>
</evidence>
<dbReference type="InterPro" id="IPR011989">
    <property type="entry name" value="ARM-like"/>
</dbReference>
<dbReference type="InterPro" id="IPR040122">
    <property type="entry name" value="Importin_beta"/>
</dbReference>
<dbReference type="SUPFAM" id="SSF48371">
    <property type="entry name" value="ARM repeat"/>
    <property type="match status" value="1"/>
</dbReference>
<dbReference type="Gene3D" id="1.25.10.10">
    <property type="entry name" value="Leucine-rich Repeat Variant"/>
    <property type="match status" value="1"/>
</dbReference>
<keyword evidence="2" id="KW-0813">Transport</keyword>
<name>A0ABV2AP95_9EUKA</name>
<gene>
    <name evidence="6" type="ORF">MHBO_003029</name>
</gene>
<protein>
    <recommendedName>
        <fullName evidence="8">ARM repeat superfamily protein</fullName>
    </recommendedName>
</protein>
<dbReference type="Proteomes" id="UP001439008">
    <property type="component" value="Unassembled WGS sequence"/>
</dbReference>
<accession>A0ABV2AP95</accession>
<keyword evidence="3" id="KW-0963">Cytoplasm</keyword>
<proteinExistence type="predicted"/>
<organism evidence="6 7">
    <name type="scientific">Bonamia ostreae</name>
    <dbReference type="NCBI Taxonomy" id="126728"/>
    <lineage>
        <taxon>Eukaryota</taxon>
        <taxon>Sar</taxon>
        <taxon>Rhizaria</taxon>
        <taxon>Endomyxa</taxon>
        <taxon>Ascetosporea</taxon>
        <taxon>Haplosporida</taxon>
        <taxon>Bonamia</taxon>
    </lineage>
</organism>
<keyword evidence="5" id="KW-0653">Protein transport</keyword>
<evidence type="ECO:0000313" key="6">
    <source>
        <dbReference type="EMBL" id="MES1921501.1"/>
    </source>
</evidence>
<evidence type="ECO:0000313" key="7">
    <source>
        <dbReference type="Proteomes" id="UP001439008"/>
    </source>
</evidence>
<evidence type="ECO:0008006" key="8">
    <source>
        <dbReference type="Google" id="ProtNLM"/>
    </source>
</evidence>
<evidence type="ECO:0000256" key="4">
    <source>
        <dbReference type="ARBA" id="ARBA00022737"/>
    </source>
</evidence>
<evidence type="ECO:0000256" key="1">
    <source>
        <dbReference type="ARBA" id="ARBA00004496"/>
    </source>
</evidence>
<reference evidence="6 7" key="1">
    <citation type="journal article" date="2024" name="BMC Biol.">
        <title>Comparative genomics of Ascetosporea gives new insight into the evolutionary basis for animal parasitism in Rhizaria.</title>
        <authorList>
            <person name="Hiltunen Thoren M."/>
            <person name="Onut-Brannstrom I."/>
            <person name="Alfjorden A."/>
            <person name="Peckova H."/>
            <person name="Swords F."/>
            <person name="Hooper C."/>
            <person name="Holzer A.S."/>
            <person name="Bass D."/>
            <person name="Burki F."/>
        </authorList>
    </citation>
    <scope>NUCLEOTIDE SEQUENCE [LARGE SCALE GENOMIC DNA]</scope>
    <source>
        <strain evidence="6">20-A016</strain>
    </source>
</reference>
<keyword evidence="7" id="KW-1185">Reference proteome</keyword>
<dbReference type="EMBL" id="JBDODL010001422">
    <property type="protein sequence ID" value="MES1921501.1"/>
    <property type="molecule type" value="Genomic_DNA"/>
</dbReference>
<feature type="non-terminal residue" evidence="6">
    <location>
        <position position="403"/>
    </location>
</feature>
<evidence type="ECO:0000256" key="5">
    <source>
        <dbReference type="ARBA" id="ARBA00022927"/>
    </source>
</evidence>
<sequence length="403" mass="45180">CKLSTDYFDFALQAWVRLARVLKADYSQYLKKLMPLIFRECNEESAQGRDALESDSGDEYNPSGNVAELESALSALANVPRDVGVGFYPFLGDAVAVLNDKIDYWGEESVRVYAARAYSALFSVVCLALKSNLVKANEALHCLSEFIQKLLSVFKDESDFAVKKSILTTISSLLEESPEMGLAYLSQNDNDKNILNTMFGLIKISAQTSFKIDENLKNEENDAEEISRYEAIRELETENVYKTAEVFSTVLKVMGDQAVPTFSAFLDQIINSLTKEDTEQIVKKAMLLIITDAVLYIPNTMQKYAEFLFKLYINLLETADMDIKQTSIYGLGILAEKCNAVVRGKALNLLKICTNLYTSLKTKEEENASMLRENAASAYGRITFACSKEINLNDSFPAWLKML</sequence>
<keyword evidence="4" id="KW-0677">Repeat</keyword>
<feature type="non-terminal residue" evidence="6">
    <location>
        <position position="1"/>
    </location>
</feature>